<feature type="compositionally biased region" description="Low complexity" evidence="1">
    <location>
        <begin position="231"/>
        <end position="241"/>
    </location>
</feature>
<organism evidence="2 3">
    <name type="scientific">Euphydryas editha</name>
    <name type="common">Edith's checkerspot</name>
    <dbReference type="NCBI Taxonomy" id="104508"/>
    <lineage>
        <taxon>Eukaryota</taxon>
        <taxon>Metazoa</taxon>
        <taxon>Ecdysozoa</taxon>
        <taxon>Arthropoda</taxon>
        <taxon>Hexapoda</taxon>
        <taxon>Insecta</taxon>
        <taxon>Pterygota</taxon>
        <taxon>Neoptera</taxon>
        <taxon>Endopterygota</taxon>
        <taxon>Lepidoptera</taxon>
        <taxon>Glossata</taxon>
        <taxon>Ditrysia</taxon>
        <taxon>Papilionoidea</taxon>
        <taxon>Nymphalidae</taxon>
        <taxon>Nymphalinae</taxon>
        <taxon>Euphydryas</taxon>
    </lineage>
</organism>
<name>A0AAU9TBB7_EUPED</name>
<feature type="region of interest" description="Disordered" evidence="1">
    <location>
        <begin position="179"/>
        <end position="317"/>
    </location>
</feature>
<protein>
    <submittedName>
        <fullName evidence="2">Uncharacterized protein</fullName>
    </submittedName>
</protein>
<accession>A0AAU9TBB7</accession>
<dbReference type="EMBL" id="CAKOGL010000001">
    <property type="protein sequence ID" value="CAH2083302.1"/>
    <property type="molecule type" value="Genomic_DNA"/>
</dbReference>
<dbReference type="AlphaFoldDB" id="A0AAU9TBB7"/>
<feature type="compositionally biased region" description="Low complexity" evidence="1">
    <location>
        <begin position="265"/>
        <end position="297"/>
    </location>
</feature>
<sequence length="377" mass="42005">MQFFLTGCFGNLHPPPQTRSWQYQGTASPRVCDSEAQKDLLKTRKPKDIYDVTKLCIQMMQGVGGIMDNHFDGFGIALARISLCKLGAYKFHKKPYLCYRNFDQFRVKGLGSSIDDICDRFNVNNAVERVNIYIDLYTKRQGDHNFSETEKVFFQYSRNLAFLIDRVIDKIDYVKHTISPCNGSGGPVRGPDADKIDNEQEDNDSDEWDDSNESDADKNSGSDNGQGSGHGQAQEQGSGKSQSGGQGQVQGQGQSSGSHKRSEQEQGQEQRQSSSNSQGKGQGQDQSQRQEQSQVNKNKAKDKGKAQAKVKAAAKDKGKALAIIKEADKYNGTAKFKQADISNTKVMDKDTNKDMHRDTNKDMDKVLSRDIKQLSMN</sequence>
<gene>
    <name evidence="2" type="ORF">EEDITHA_LOCUS41</name>
</gene>
<comment type="caution">
    <text evidence="2">The sequence shown here is derived from an EMBL/GenBank/DDBJ whole genome shotgun (WGS) entry which is preliminary data.</text>
</comment>
<evidence type="ECO:0000313" key="3">
    <source>
        <dbReference type="Proteomes" id="UP001153954"/>
    </source>
</evidence>
<dbReference type="Proteomes" id="UP001153954">
    <property type="component" value="Unassembled WGS sequence"/>
</dbReference>
<feature type="region of interest" description="Disordered" evidence="1">
    <location>
        <begin position="347"/>
        <end position="377"/>
    </location>
</feature>
<evidence type="ECO:0000313" key="2">
    <source>
        <dbReference type="EMBL" id="CAH2083302.1"/>
    </source>
</evidence>
<feature type="compositionally biased region" description="Acidic residues" evidence="1">
    <location>
        <begin position="199"/>
        <end position="214"/>
    </location>
</feature>
<evidence type="ECO:0000256" key="1">
    <source>
        <dbReference type="SAM" id="MobiDB-lite"/>
    </source>
</evidence>
<proteinExistence type="predicted"/>
<keyword evidence="3" id="KW-1185">Reference proteome</keyword>
<reference evidence="2" key="1">
    <citation type="submission" date="2022-03" db="EMBL/GenBank/DDBJ databases">
        <authorList>
            <person name="Tunstrom K."/>
        </authorList>
    </citation>
    <scope>NUCLEOTIDE SEQUENCE</scope>
</reference>